<dbReference type="AlphaFoldDB" id="A0A4Y2HI42"/>
<evidence type="ECO:0000313" key="6">
    <source>
        <dbReference type="Proteomes" id="UP000499080"/>
    </source>
</evidence>
<evidence type="ECO:0000259" key="1">
    <source>
        <dbReference type="Pfam" id="PF00151"/>
    </source>
</evidence>
<dbReference type="InterPro" id="IPR029058">
    <property type="entry name" value="AB_hydrolase_fold"/>
</dbReference>
<dbReference type="Pfam" id="PF00151">
    <property type="entry name" value="Lipase"/>
    <property type="match status" value="1"/>
</dbReference>
<dbReference type="Proteomes" id="UP000499080">
    <property type="component" value="Unassembled WGS sequence"/>
</dbReference>
<name>A0A4Y2HI42_ARAVE</name>
<dbReference type="EMBL" id="BGPR01242606">
    <property type="protein sequence ID" value="GBM14936.1"/>
    <property type="molecule type" value="Genomic_DNA"/>
</dbReference>
<organism evidence="5 6">
    <name type="scientific">Araneus ventricosus</name>
    <name type="common">Orbweaver spider</name>
    <name type="synonym">Epeira ventricosa</name>
    <dbReference type="NCBI Taxonomy" id="182803"/>
    <lineage>
        <taxon>Eukaryota</taxon>
        <taxon>Metazoa</taxon>
        <taxon>Ecdysozoa</taxon>
        <taxon>Arthropoda</taxon>
        <taxon>Chelicerata</taxon>
        <taxon>Arachnida</taxon>
        <taxon>Araneae</taxon>
        <taxon>Araneomorphae</taxon>
        <taxon>Entelegynae</taxon>
        <taxon>Araneoidea</taxon>
        <taxon>Araneidae</taxon>
        <taxon>Araneus</taxon>
    </lineage>
</organism>
<feature type="non-terminal residue" evidence="5">
    <location>
        <position position="1"/>
    </location>
</feature>
<evidence type="ECO:0000313" key="3">
    <source>
        <dbReference type="EMBL" id="GBM14936.1"/>
    </source>
</evidence>
<evidence type="ECO:0000313" key="5">
    <source>
        <dbReference type="EMBL" id="GBM64929.1"/>
    </source>
</evidence>
<keyword evidence="6" id="KW-1185">Reference proteome</keyword>
<sequence>LDPAGPYYRNVPRNVQLDVTDAMFVDVIHSNPAPNILLGNNTCS</sequence>
<dbReference type="InterPro" id="IPR013818">
    <property type="entry name" value="Lipase"/>
</dbReference>
<dbReference type="Gene3D" id="3.40.50.1820">
    <property type="entry name" value="alpha/beta hydrolase"/>
    <property type="match status" value="1"/>
</dbReference>
<protein>
    <recommendedName>
        <fullName evidence="1">Lipase domain-containing protein</fullName>
    </recommendedName>
</protein>
<feature type="domain" description="Lipase" evidence="1">
    <location>
        <begin position="1"/>
        <end position="37"/>
    </location>
</feature>
<reference evidence="5 6" key="1">
    <citation type="journal article" date="2019" name="Sci. Rep.">
        <title>Orb-weaving spider Araneus ventricosus genome elucidates the spidroin gene catalogue.</title>
        <authorList>
            <person name="Kono N."/>
            <person name="Nakamura H."/>
            <person name="Ohtoshi R."/>
            <person name="Moran D.A.P."/>
            <person name="Shinohara A."/>
            <person name="Yoshida Y."/>
            <person name="Fujiwara M."/>
            <person name="Mori M."/>
            <person name="Tomita M."/>
            <person name="Arakawa K."/>
        </authorList>
    </citation>
    <scope>NUCLEOTIDE SEQUENCE [LARGE SCALE GENOMIC DNA]</scope>
</reference>
<proteinExistence type="predicted"/>
<evidence type="ECO:0000313" key="2">
    <source>
        <dbReference type="EMBL" id="GBM14880.1"/>
    </source>
</evidence>
<dbReference type="EMBL" id="BGPR01242588">
    <property type="protein sequence ID" value="GBM14880.1"/>
    <property type="molecule type" value="Genomic_DNA"/>
</dbReference>
<dbReference type="EMBL" id="BGPR01242651">
    <property type="protein sequence ID" value="GBM15092.1"/>
    <property type="molecule type" value="Genomic_DNA"/>
</dbReference>
<comment type="caution">
    <text evidence="5">The sequence shown here is derived from an EMBL/GenBank/DDBJ whole genome shotgun (WGS) entry which is preliminary data.</text>
</comment>
<evidence type="ECO:0000313" key="4">
    <source>
        <dbReference type="EMBL" id="GBM15092.1"/>
    </source>
</evidence>
<dbReference type="GO" id="GO:0016298">
    <property type="term" value="F:lipase activity"/>
    <property type="evidence" value="ECO:0007669"/>
    <property type="project" value="InterPro"/>
</dbReference>
<dbReference type="EMBL" id="BGPR01258728">
    <property type="protein sequence ID" value="GBM64929.1"/>
    <property type="molecule type" value="Genomic_DNA"/>
</dbReference>
<dbReference type="SUPFAM" id="SSF53474">
    <property type="entry name" value="alpha/beta-Hydrolases"/>
    <property type="match status" value="1"/>
</dbReference>
<dbReference type="OrthoDB" id="6424338at2759"/>
<gene>
    <name evidence="5" type="ORF">AVEN_154149_1</name>
    <name evidence="4" type="ORF">AVEN_174340_1</name>
    <name evidence="2" type="ORF">AVEN_272756_1</name>
    <name evidence="3" type="ORF">AVEN_46407_1</name>
</gene>
<accession>A0A4Y2HI42</accession>